<dbReference type="NCBIfam" id="TIGR00244">
    <property type="entry name" value="transcriptional regulator NrdR"/>
    <property type="match status" value="1"/>
</dbReference>
<dbReference type="eggNOG" id="COG1327">
    <property type="taxonomic scope" value="Bacteria"/>
</dbReference>
<feature type="zinc finger region" evidence="7">
    <location>
        <begin position="3"/>
        <end position="34"/>
    </location>
</feature>
<keyword evidence="6 7" id="KW-0804">Transcription</keyword>
<dbReference type="RefSeq" id="WP_042151217.1">
    <property type="nucleotide sequence ID" value="NZ_CM002803.1"/>
</dbReference>
<dbReference type="PROSITE" id="PS51161">
    <property type="entry name" value="ATP_CONE"/>
    <property type="match status" value="1"/>
</dbReference>
<dbReference type="GO" id="GO:0045892">
    <property type="term" value="P:negative regulation of DNA-templated transcription"/>
    <property type="evidence" value="ECO:0007669"/>
    <property type="project" value="UniProtKB-UniRule"/>
</dbReference>
<evidence type="ECO:0000256" key="6">
    <source>
        <dbReference type="ARBA" id="ARBA00023163"/>
    </source>
</evidence>
<evidence type="ECO:0000313" key="9">
    <source>
        <dbReference type="EMBL" id="KEI65414.1"/>
    </source>
</evidence>
<evidence type="ECO:0000256" key="7">
    <source>
        <dbReference type="HAMAP-Rule" id="MF_00440"/>
    </source>
</evidence>
<dbReference type="Pfam" id="PF22811">
    <property type="entry name" value="Zn_ribbon_NrdR"/>
    <property type="match status" value="1"/>
</dbReference>
<keyword evidence="10" id="KW-1185">Reference proteome</keyword>
<comment type="cofactor">
    <cofactor evidence="7">
        <name>Zn(2+)</name>
        <dbReference type="ChEBI" id="CHEBI:29105"/>
    </cofactor>
    <text evidence="7">Binds 1 zinc ion.</text>
</comment>
<proteinExistence type="inferred from homology"/>
<keyword evidence="7" id="KW-0862">Zinc</keyword>
<evidence type="ECO:0000313" key="10">
    <source>
        <dbReference type="Proteomes" id="UP000027395"/>
    </source>
</evidence>
<keyword evidence="2 7" id="KW-0547">Nucleotide-binding</keyword>
<dbReference type="HAMAP" id="MF_00440">
    <property type="entry name" value="NrdR"/>
    <property type="match status" value="1"/>
</dbReference>
<dbReference type="PANTHER" id="PTHR30455">
    <property type="entry name" value="TRANSCRIPTIONAL REPRESSOR NRDR"/>
    <property type="match status" value="1"/>
</dbReference>
<evidence type="ECO:0000256" key="1">
    <source>
        <dbReference type="ARBA" id="ARBA00022491"/>
    </source>
</evidence>
<dbReference type="PANTHER" id="PTHR30455:SF2">
    <property type="entry name" value="TRANSCRIPTIONAL REPRESSOR NRDR"/>
    <property type="match status" value="1"/>
</dbReference>
<dbReference type="GO" id="GO:0008270">
    <property type="term" value="F:zinc ion binding"/>
    <property type="evidence" value="ECO:0007669"/>
    <property type="project" value="UniProtKB-UniRule"/>
</dbReference>
<dbReference type="PATRIC" id="fig|388467.6.peg.121"/>
<keyword evidence="7" id="KW-0863">Zinc-finger</keyword>
<evidence type="ECO:0000256" key="4">
    <source>
        <dbReference type="ARBA" id="ARBA00023015"/>
    </source>
</evidence>
<organism evidence="9 10">
    <name type="scientific">Planktothrix agardhii (strain NIVA-CYA 126/8)</name>
    <dbReference type="NCBI Taxonomy" id="388467"/>
    <lineage>
        <taxon>Bacteria</taxon>
        <taxon>Bacillati</taxon>
        <taxon>Cyanobacteriota</taxon>
        <taxon>Cyanophyceae</taxon>
        <taxon>Oscillatoriophycideae</taxon>
        <taxon>Oscillatoriales</taxon>
        <taxon>Microcoleaceae</taxon>
        <taxon>Planktothrix</taxon>
    </lineage>
</organism>
<dbReference type="AlphaFoldDB" id="A0A073CAU2"/>
<dbReference type="GO" id="GO:0003677">
    <property type="term" value="F:DNA binding"/>
    <property type="evidence" value="ECO:0007669"/>
    <property type="project" value="UniProtKB-KW"/>
</dbReference>
<evidence type="ECO:0000256" key="2">
    <source>
        <dbReference type="ARBA" id="ARBA00022741"/>
    </source>
</evidence>
<dbReference type="Proteomes" id="UP000027395">
    <property type="component" value="Chromosome"/>
</dbReference>
<reference evidence="9 10" key="1">
    <citation type="journal article" date="2014" name="Appl. Environ. Microbiol.">
        <title>Elucidation of insertion elements encoded on plasmids and in vitro construction of shuttle vectors from the toxic cyanobacterium Planktothrix.</title>
        <authorList>
            <person name="Christiansen G."/>
            <person name="Goesmann A."/>
            <person name="Kurmayer R."/>
        </authorList>
    </citation>
    <scope>NUCLEOTIDE SEQUENCE [LARGE SCALE GENOMIC DNA]</scope>
    <source>
        <strain evidence="9 10">NIVA-CYA 126/8</strain>
    </source>
</reference>
<gene>
    <name evidence="7" type="primary">nrdR</name>
    <name evidence="9" type="ORF">A19Y_0170</name>
</gene>
<accession>A0A073CAU2</accession>
<keyword evidence="5 7" id="KW-0238">DNA-binding</keyword>
<dbReference type="InterPro" id="IPR005144">
    <property type="entry name" value="ATP-cone_dom"/>
</dbReference>
<dbReference type="InterPro" id="IPR055173">
    <property type="entry name" value="NrdR-like_N"/>
</dbReference>
<sequence length="190" mass="21776">MQCPVCQYTNSRVLESRAAESGKSIRRRRECLQCQHRFTTYERIEFVPITVIKRDKKRESFDRSKLLRGMVRACEKTGLSAPDLESIIDEIEAELQQRSQREIPTQEIGELVLHRLKSLSEVAYVRFASVYRQFQGIRDFAEALNHFETANDHAQELEIVSEENSVCNCEDSSMDASVSLCSASLLGSQH</sequence>
<evidence type="ECO:0000259" key="8">
    <source>
        <dbReference type="PROSITE" id="PS51161"/>
    </source>
</evidence>
<dbReference type="Pfam" id="PF03477">
    <property type="entry name" value="ATP-cone"/>
    <property type="match status" value="1"/>
</dbReference>
<evidence type="ECO:0000256" key="5">
    <source>
        <dbReference type="ARBA" id="ARBA00023125"/>
    </source>
</evidence>
<dbReference type="EMBL" id="CM002803">
    <property type="protein sequence ID" value="KEI65414.1"/>
    <property type="molecule type" value="Genomic_DNA"/>
</dbReference>
<evidence type="ECO:0000256" key="3">
    <source>
        <dbReference type="ARBA" id="ARBA00022840"/>
    </source>
</evidence>
<feature type="domain" description="ATP-cone" evidence="8">
    <location>
        <begin position="49"/>
        <end position="139"/>
    </location>
</feature>
<comment type="similarity">
    <text evidence="7">Belongs to the NrdR family.</text>
</comment>
<dbReference type="GO" id="GO:0005524">
    <property type="term" value="F:ATP binding"/>
    <property type="evidence" value="ECO:0007669"/>
    <property type="project" value="UniProtKB-UniRule"/>
</dbReference>
<keyword evidence="4 7" id="KW-0805">Transcription regulation</keyword>
<keyword evidence="3 7" id="KW-0067">ATP-binding</keyword>
<name>A0A073CAU2_PLAA1</name>
<comment type="function">
    <text evidence="7">Negatively regulates transcription of bacterial ribonucleotide reductase nrd genes and operons by binding to NrdR-boxes.</text>
</comment>
<dbReference type="InterPro" id="IPR003796">
    <property type="entry name" value="RNR_NrdR-like"/>
</dbReference>
<dbReference type="STRING" id="388467.A19Y_0170"/>
<dbReference type="HOGENOM" id="CLU_108412_0_0_3"/>
<protein>
    <recommendedName>
        <fullName evidence="7">Transcriptional repressor NrdR</fullName>
    </recommendedName>
</protein>
<keyword evidence="1 7" id="KW-0678">Repressor</keyword>
<keyword evidence="7" id="KW-0479">Metal-binding</keyword>